<protein>
    <submittedName>
        <fullName evidence="2">Uncharacterized protein</fullName>
    </submittedName>
</protein>
<feature type="region of interest" description="Disordered" evidence="1">
    <location>
        <begin position="1"/>
        <end position="64"/>
    </location>
</feature>
<gene>
    <name evidence="2" type="ORF">DZF91_06895</name>
</gene>
<sequence length="64" mass="6001">MGAAGQATAVGAPGAETPVVGAPADETPTVAEPAAGPTVTAGGEIPTQPESNGSSRTADPTTKE</sequence>
<evidence type="ECO:0000313" key="2">
    <source>
        <dbReference type="EMBL" id="RFU42381.1"/>
    </source>
</evidence>
<organism evidence="2 3">
    <name type="scientific">Actinomadura logoneensis</name>
    <dbReference type="NCBI Taxonomy" id="2293572"/>
    <lineage>
        <taxon>Bacteria</taxon>
        <taxon>Bacillati</taxon>
        <taxon>Actinomycetota</taxon>
        <taxon>Actinomycetes</taxon>
        <taxon>Streptosporangiales</taxon>
        <taxon>Thermomonosporaceae</taxon>
        <taxon>Actinomadura</taxon>
    </lineage>
</organism>
<accession>A0A372JQT3</accession>
<comment type="caution">
    <text evidence="2">The sequence shown here is derived from an EMBL/GenBank/DDBJ whole genome shotgun (WGS) entry which is preliminary data.</text>
</comment>
<reference evidence="2 3" key="1">
    <citation type="submission" date="2018-08" db="EMBL/GenBank/DDBJ databases">
        <title>Actinomadura jelena sp. nov., a novel Actinomycete isolated from soil in Chad.</title>
        <authorList>
            <person name="Shi L."/>
        </authorList>
    </citation>
    <scope>NUCLEOTIDE SEQUENCE [LARGE SCALE GENOMIC DNA]</scope>
    <source>
        <strain evidence="2 3">NEAU-G17</strain>
    </source>
</reference>
<proteinExistence type="predicted"/>
<dbReference type="Proteomes" id="UP000261811">
    <property type="component" value="Unassembled WGS sequence"/>
</dbReference>
<evidence type="ECO:0000313" key="3">
    <source>
        <dbReference type="Proteomes" id="UP000261811"/>
    </source>
</evidence>
<keyword evidence="3" id="KW-1185">Reference proteome</keyword>
<evidence type="ECO:0000256" key="1">
    <source>
        <dbReference type="SAM" id="MobiDB-lite"/>
    </source>
</evidence>
<dbReference type="EMBL" id="QURH01000127">
    <property type="protein sequence ID" value="RFU42381.1"/>
    <property type="molecule type" value="Genomic_DNA"/>
</dbReference>
<name>A0A372JQT3_9ACTN</name>
<feature type="compositionally biased region" description="Polar residues" evidence="1">
    <location>
        <begin position="48"/>
        <end position="64"/>
    </location>
</feature>
<dbReference type="AlphaFoldDB" id="A0A372JQT3"/>